<reference evidence="7" key="2">
    <citation type="submission" date="2021-04" db="EMBL/GenBank/DDBJ databases">
        <authorList>
            <person name="Gilroy R."/>
        </authorList>
    </citation>
    <scope>NUCLEOTIDE SEQUENCE</scope>
    <source>
        <strain evidence="7">6627</strain>
    </source>
</reference>
<keyword evidence="7" id="KW-0808">Transferase</keyword>
<protein>
    <recommendedName>
        <fullName evidence="2">cysteine-S-conjugate beta-lyase</fullName>
        <ecNumber evidence="2">4.4.1.13</ecNumber>
    </recommendedName>
</protein>
<evidence type="ECO:0000256" key="5">
    <source>
        <dbReference type="ARBA" id="ARBA00037974"/>
    </source>
</evidence>
<keyword evidence="7" id="KW-0032">Aminotransferase</keyword>
<dbReference type="Proteomes" id="UP000823963">
    <property type="component" value="Unassembled WGS sequence"/>
</dbReference>
<dbReference type="InterPro" id="IPR027619">
    <property type="entry name" value="C-S_lyase_PatB-like"/>
</dbReference>
<gene>
    <name evidence="7" type="ORF">H9861_00730</name>
</gene>
<keyword evidence="3" id="KW-0663">Pyridoxal phosphate</keyword>
<dbReference type="GO" id="GO:0047804">
    <property type="term" value="F:cysteine-S-conjugate beta-lyase activity"/>
    <property type="evidence" value="ECO:0007669"/>
    <property type="project" value="UniProtKB-EC"/>
</dbReference>
<evidence type="ECO:0000256" key="1">
    <source>
        <dbReference type="ARBA" id="ARBA00001933"/>
    </source>
</evidence>
<dbReference type="InterPro" id="IPR015424">
    <property type="entry name" value="PyrdxlP-dep_Trfase"/>
</dbReference>
<dbReference type="InterPro" id="IPR004839">
    <property type="entry name" value="Aminotransferase_I/II_large"/>
</dbReference>
<dbReference type="SUPFAM" id="SSF53383">
    <property type="entry name" value="PLP-dependent transferases"/>
    <property type="match status" value="1"/>
</dbReference>
<dbReference type="InterPro" id="IPR015422">
    <property type="entry name" value="PyrdxlP-dep_Trfase_small"/>
</dbReference>
<evidence type="ECO:0000256" key="4">
    <source>
        <dbReference type="ARBA" id="ARBA00023239"/>
    </source>
</evidence>
<dbReference type="CDD" id="cd00609">
    <property type="entry name" value="AAT_like"/>
    <property type="match status" value="1"/>
</dbReference>
<reference evidence="7" key="1">
    <citation type="journal article" date="2021" name="PeerJ">
        <title>Extensive microbial diversity within the chicken gut microbiome revealed by metagenomics and culture.</title>
        <authorList>
            <person name="Gilroy R."/>
            <person name="Ravi A."/>
            <person name="Getino M."/>
            <person name="Pursley I."/>
            <person name="Horton D.L."/>
            <person name="Alikhan N.F."/>
            <person name="Baker D."/>
            <person name="Gharbi K."/>
            <person name="Hall N."/>
            <person name="Watson M."/>
            <person name="Adriaenssens E.M."/>
            <person name="Foster-Nyarko E."/>
            <person name="Jarju S."/>
            <person name="Secka A."/>
            <person name="Antonio M."/>
            <person name="Oren A."/>
            <person name="Chaudhuri R.R."/>
            <person name="La Ragione R."/>
            <person name="Hildebrand F."/>
            <person name="Pallen M.J."/>
        </authorList>
    </citation>
    <scope>NUCLEOTIDE SEQUENCE</scope>
    <source>
        <strain evidence="7">6627</strain>
    </source>
</reference>
<proteinExistence type="inferred from homology"/>
<evidence type="ECO:0000259" key="6">
    <source>
        <dbReference type="Pfam" id="PF00155"/>
    </source>
</evidence>
<dbReference type="Gene3D" id="3.90.1150.10">
    <property type="entry name" value="Aspartate Aminotransferase, domain 1"/>
    <property type="match status" value="1"/>
</dbReference>
<dbReference type="PANTHER" id="PTHR43525">
    <property type="entry name" value="PROTEIN MALY"/>
    <property type="match status" value="1"/>
</dbReference>
<evidence type="ECO:0000256" key="3">
    <source>
        <dbReference type="ARBA" id="ARBA00022898"/>
    </source>
</evidence>
<comment type="cofactor">
    <cofactor evidence="1">
        <name>pyridoxal 5'-phosphate</name>
        <dbReference type="ChEBI" id="CHEBI:597326"/>
    </cofactor>
</comment>
<dbReference type="GO" id="GO:0030170">
    <property type="term" value="F:pyridoxal phosphate binding"/>
    <property type="evidence" value="ECO:0007669"/>
    <property type="project" value="InterPro"/>
</dbReference>
<comment type="similarity">
    <text evidence="5">Belongs to the class-II pyridoxal-phosphate-dependent aminotransferase family. MalY/PatB cystathionine beta-lyase subfamily.</text>
</comment>
<dbReference type="Pfam" id="PF00155">
    <property type="entry name" value="Aminotran_1_2"/>
    <property type="match status" value="1"/>
</dbReference>
<dbReference type="EC" id="4.4.1.13" evidence="2"/>
<dbReference type="GO" id="GO:0008483">
    <property type="term" value="F:transaminase activity"/>
    <property type="evidence" value="ECO:0007669"/>
    <property type="project" value="UniProtKB-KW"/>
</dbReference>
<dbReference type="InterPro" id="IPR051798">
    <property type="entry name" value="Class-II_PLP-Dep_Aminotrans"/>
</dbReference>
<dbReference type="NCBIfam" id="TIGR04350">
    <property type="entry name" value="C_S_lyase_PatB"/>
    <property type="match status" value="1"/>
</dbReference>
<evidence type="ECO:0000313" key="7">
    <source>
        <dbReference type="EMBL" id="HIX01269.1"/>
    </source>
</evidence>
<feature type="domain" description="Aminotransferase class I/classII large" evidence="6">
    <location>
        <begin position="57"/>
        <end position="386"/>
    </location>
</feature>
<organism evidence="7 8">
    <name type="scientific">Candidatus Ligilactobacillus excrementigallinarum</name>
    <dbReference type="NCBI Taxonomy" id="2838641"/>
    <lineage>
        <taxon>Bacteria</taxon>
        <taxon>Bacillati</taxon>
        <taxon>Bacillota</taxon>
        <taxon>Bacilli</taxon>
        <taxon>Lactobacillales</taxon>
        <taxon>Lactobacillaceae</taxon>
        <taxon>Ligilactobacillus</taxon>
    </lineage>
</organism>
<evidence type="ECO:0000256" key="2">
    <source>
        <dbReference type="ARBA" id="ARBA00012224"/>
    </source>
</evidence>
<evidence type="ECO:0000313" key="8">
    <source>
        <dbReference type="Proteomes" id="UP000823963"/>
    </source>
</evidence>
<accession>A0A9D2A957</accession>
<dbReference type="PANTHER" id="PTHR43525:SF1">
    <property type="entry name" value="PROTEIN MALY"/>
    <property type="match status" value="1"/>
</dbReference>
<comment type="caution">
    <text evidence="7">The sequence shown here is derived from an EMBL/GenBank/DDBJ whole genome shotgun (WGS) entry which is preliminary data.</text>
</comment>
<keyword evidence="4" id="KW-0456">Lyase</keyword>
<dbReference type="Gene3D" id="3.40.640.10">
    <property type="entry name" value="Type I PLP-dependent aspartate aminotransferase-like (Major domain)"/>
    <property type="match status" value="1"/>
</dbReference>
<sequence length="396" mass="45090">MNKDEFLAKYAVNRENTDSVKWDGMQAKYGRTDLLPMWIADTEFKIPQAAQDALNKRVKHGAFGYSFPDQEYYQAYFTWQKERYGIELHEEWMRFGTGVVQSLSTMIQILTQKDDAVMVLQPVYSPFMDVIEQNKRKLVVSNLINKQGHYKLDLDDMRQKMEANQVKVLIFCNPHNPIGRVWSEEELNAVLELCREEQVIVFSDEIHHDLMIDGSKFTSALSVRDGYYRDNLVVFDAPSKTFNMAGLLNSHVIIPNPQLMKRYDEYAAITKAPAGSVMGRTAAQAAYQDGADWLEGLLATVSANYHYLKDTFKCELPEVIVSPLEGTYLAWIDFSALVPEEDLEEVVQDKAKLAVDFGSWFGESGAGHIRLNLATTPENVQQAVQNLIAAVKNYQE</sequence>
<dbReference type="InterPro" id="IPR015421">
    <property type="entry name" value="PyrdxlP-dep_Trfase_major"/>
</dbReference>
<dbReference type="EMBL" id="DXFP01000007">
    <property type="protein sequence ID" value="HIX01269.1"/>
    <property type="molecule type" value="Genomic_DNA"/>
</dbReference>
<name>A0A9D2A957_9LACO</name>
<dbReference type="AlphaFoldDB" id="A0A9D2A957"/>